<evidence type="ECO:0000256" key="1">
    <source>
        <dbReference type="SAM" id="MobiDB-lite"/>
    </source>
</evidence>
<dbReference type="RefSeq" id="WP_242515704.1">
    <property type="nucleotide sequence ID" value="NZ_CP012670.1"/>
</dbReference>
<gene>
    <name evidence="2" type="ORF">SOCEGT47_082990</name>
</gene>
<name>A0A4P2QE41_SORCE</name>
<reference evidence="2 3" key="1">
    <citation type="submission" date="2015-09" db="EMBL/GenBank/DDBJ databases">
        <title>Sorangium comparison.</title>
        <authorList>
            <person name="Zaburannyi N."/>
            <person name="Bunk B."/>
            <person name="Overmann J."/>
            <person name="Mueller R."/>
        </authorList>
    </citation>
    <scope>NUCLEOTIDE SEQUENCE [LARGE SCALE GENOMIC DNA]</scope>
    <source>
        <strain evidence="2 3">So ceGT47</strain>
    </source>
</reference>
<evidence type="ECO:0000313" key="2">
    <source>
        <dbReference type="EMBL" id="AUX27701.1"/>
    </source>
</evidence>
<accession>A0A4P2QE41</accession>
<dbReference type="AlphaFoldDB" id="A0A4P2QE41"/>
<organism evidence="2 3">
    <name type="scientific">Sorangium cellulosum</name>
    <name type="common">Polyangium cellulosum</name>
    <dbReference type="NCBI Taxonomy" id="56"/>
    <lineage>
        <taxon>Bacteria</taxon>
        <taxon>Pseudomonadati</taxon>
        <taxon>Myxococcota</taxon>
        <taxon>Polyangia</taxon>
        <taxon>Polyangiales</taxon>
        <taxon>Polyangiaceae</taxon>
        <taxon>Sorangium</taxon>
    </lineage>
</organism>
<feature type="region of interest" description="Disordered" evidence="1">
    <location>
        <begin position="1"/>
        <end position="26"/>
    </location>
</feature>
<evidence type="ECO:0000313" key="3">
    <source>
        <dbReference type="Proteomes" id="UP000295781"/>
    </source>
</evidence>
<feature type="region of interest" description="Disordered" evidence="1">
    <location>
        <begin position="157"/>
        <end position="198"/>
    </location>
</feature>
<feature type="compositionally biased region" description="Basic and acidic residues" evidence="1">
    <location>
        <begin position="1"/>
        <end position="14"/>
    </location>
</feature>
<feature type="compositionally biased region" description="Acidic residues" evidence="1">
    <location>
        <begin position="16"/>
        <end position="26"/>
    </location>
</feature>
<protein>
    <submittedName>
        <fullName evidence="2">Uncharacterized protein</fullName>
    </submittedName>
</protein>
<dbReference type="Proteomes" id="UP000295781">
    <property type="component" value="Chromosome"/>
</dbReference>
<dbReference type="EMBL" id="CP012670">
    <property type="protein sequence ID" value="AUX27701.1"/>
    <property type="molecule type" value="Genomic_DNA"/>
</dbReference>
<sequence>MAPLEDQRPEHLAGIDEAEGAADEVEGALDEAEGAVGEAEGAVGEAEGAAWGGCDASAGAPGRRVRFALGISELPGNRAVVVLHEDAFLRWRPTPRRPDGALSRLDGVAIGAAIAVEHGGIWDEGIVVDRVVRPARAGGFQVDGDVERYPSIAEAEQAHGPLEVGEPREEPSWPGAPAIELGEPIGRDPRGIGRRARR</sequence>
<proteinExistence type="predicted"/>